<dbReference type="EMBL" id="JAVAMP010000009">
    <property type="protein sequence ID" value="MDP5275689.1"/>
    <property type="molecule type" value="Genomic_DNA"/>
</dbReference>
<dbReference type="RefSeq" id="WP_305992999.1">
    <property type="nucleotide sequence ID" value="NZ_JAVAMP010000009.1"/>
</dbReference>
<evidence type="ECO:0000313" key="1">
    <source>
        <dbReference type="EMBL" id="MDP5275689.1"/>
    </source>
</evidence>
<evidence type="ECO:0000313" key="2">
    <source>
        <dbReference type="Proteomes" id="UP001231941"/>
    </source>
</evidence>
<dbReference type="Gene3D" id="3.40.710.10">
    <property type="entry name" value="DD-peptidase/beta-lactamase superfamily"/>
    <property type="match status" value="1"/>
</dbReference>
<protein>
    <submittedName>
        <fullName evidence="1">Uncharacterized protein</fullName>
    </submittedName>
</protein>
<gene>
    <name evidence="1" type="ORF">Q5Y73_16385</name>
</gene>
<organism evidence="1 2">
    <name type="scientific">Chengkuizengella axinellae</name>
    <dbReference type="NCBI Taxonomy" id="3064388"/>
    <lineage>
        <taxon>Bacteria</taxon>
        <taxon>Bacillati</taxon>
        <taxon>Bacillota</taxon>
        <taxon>Bacilli</taxon>
        <taxon>Bacillales</taxon>
        <taxon>Paenibacillaceae</taxon>
        <taxon>Chengkuizengella</taxon>
    </lineage>
</organism>
<keyword evidence="2" id="KW-1185">Reference proteome</keyword>
<comment type="caution">
    <text evidence="1">The sequence shown here is derived from an EMBL/GenBank/DDBJ whole genome shotgun (WGS) entry which is preliminary data.</text>
</comment>
<sequence>MPINKFDINSIVTNTVKETNFSGVILIEDALLTPHICEEKDENYGYGVWIRKKNNEVFKYHVMGYDPGVSFHSSFYPKSEVKMVIVSNKAYGPYKLTKVIEEEI</sequence>
<dbReference type="SUPFAM" id="SSF56601">
    <property type="entry name" value="beta-lactamase/transpeptidase-like"/>
    <property type="match status" value="1"/>
</dbReference>
<name>A0ABT9J255_9BACL</name>
<accession>A0ABT9J255</accession>
<proteinExistence type="predicted"/>
<dbReference type="InterPro" id="IPR012338">
    <property type="entry name" value="Beta-lactam/transpept-like"/>
</dbReference>
<dbReference type="Proteomes" id="UP001231941">
    <property type="component" value="Unassembled WGS sequence"/>
</dbReference>
<reference evidence="1 2" key="1">
    <citation type="submission" date="2023-08" db="EMBL/GenBank/DDBJ databases">
        <authorList>
            <person name="Park J.-S."/>
        </authorList>
    </citation>
    <scope>NUCLEOTIDE SEQUENCE [LARGE SCALE GENOMIC DNA]</scope>
    <source>
        <strain evidence="1 2">2205SS18-9</strain>
    </source>
</reference>